<keyword evidence="2" id="KW-0645">Protease</keyword>
<evidence type="ECO:0000256" key="2">
    <source>
        <dbReference type="ARBA" id="ARBA00022670"/>
    </source>
</evidence>
<proteinExistence type="inferred from homology"/>
<dbReference type="Gene3D" id="3.30.2290.10">
    <property type="entry name" value="PmbA/TldD superfamily"/>
    <property type="match status" value="1"/>
</dbReference>
<protein>
    <submittedName>
        <fullName evidence="7">TldD/PmbA family protein</fullName>
    </submittedName>
</protein>
<evidence type="ECO:0000313" key="7">
    <source>
        <dbReference type="EMBL" id="GAA3578395.1"/>
    </source>
</evidence>
<evidence type="ECO:0000256" key="3">
    <source>
        <dbReference type="ARBA" id="ARBA00022801"/>
    </source>
</evidence>
<comment type="similarity">
    <text evidence="1">Belongs to the peptidase U62 family.</text>
</comment>
<dbReference type="RefSeq" id="WP_204912852.1">
    <property type="nucleotide sequence ID" value="NZ_BAAAYR010000006.1"/>
</dbReference>
<evidence type="ECO:0000256" key="1">
    <source>
        <dbReference type="ARBA" id="ARBA00005836"/>
    </source>
</evidence>
<feature type="domain" description="Metalloprotease TldD/E N-terminal" evidence="5">
    <location>
        <begin position="38"/>
        <end position="102"/>
    </location>
</feature>
<gene>
    <name evidence="7" type="ORF">GCM10022197_39750</name>
</gene>
<organism evidence="7 8">
    <name type="scientific">Microlunatus spumicola</name>
    <dbReference type="NCBI Taxonomy" id="81499"/>
    <lineage>
        <taxon>Bacteria</taxon>
        <taxon>Bacillati</taxon>
        <taxon>Actinomycetota</taxon>
        <taxon>Actinomycetes</taxon>
        <taxon>Propionibacteriales</taxon>
        <taxon>Propionibacteriaceae</taxon>
        <taxon>Microlunatus</taxon>
    </lineage>
</organism>
<sequence length="505" mass="54141">MPLPPTGRDVDPGFTVLPLRALADAALSRADALGCSYADLRVERIREGVRTFRDHSLESSTDHATLGLAVRVVHDGVWGFASGIGLTTDTAARLAERAVATARVSKPLTPHRVELADEPVHADATWVSSYETDPFTVDEAERQGRMLDLSGRLLAAPGVSHTSAVLHWIHENKFFANLAGTTTTQERVRIHPQLTAVSVGDHGFATMRTLAPPVGRGWEYLTGAGWDLDAEVAEMPALLAEHAVAPTVEAGRYDLVIEPSNLFLTIHESIGHATELDRALGYEAAYAGTSFATFDQLGTLHYGSPVMNVTGDRTVERGLASIGYDDEGVAATRFDIVSGGTLVGYQLNRQMAAEKDLGPSNGCAYADSPGHIPMQRMPNVSLAADPDGPSTEEMISRVERGIYVVGDKSWSIDMQRYNFQFTGQRFYKIEDGRLAGQVKDVAYQATTTDFWRSMESAGGPETYVLGGVLNCGKGQPGQTAPVSHGCPSALFRGVNVLNTAAEGAA</sequence>
<evidence type="ECO:0000259" key="5">
    <source>
        <dbReference type="Pfam" id="PF01523"/>
    </source>
</evidence>
<dbReference type="InterPro" id="IPR002510">
    <property type="entry name" value="Metalloprtase-TldD/E_N"/>
</dbReference>
<name>A0ABP6Y6U2_9ACTN</name>
<reference evidence="8" key="1">
    <citation type="journal article" date="2019" name="Int. J. Syst. Evol. Microbiol.">
        <title>The Global Catalogue of Microorganisms (GCM) 10K type strain sequencing project: providing services to taxonomists for standard genome sequencing and annotation.</title>
        <authorList>
            <consortium name="The Broad Institute Genomics Platform"/>
            <consortium name="The Broad Institute Genome Sequencing Center for Infectious Disease"/>
            <person name="Wu L."/>
            <person name="Ma J."/>
        </authorList>
    </citation>
    <scope>NUCLEOTIDE SEQUENCE [LARGE SCALE GENOMIC DNA]</scope>
    <source>
        <strain evidence="8">JCM 16540</strain>
    </source>
</reference>
<dbReference type="SUPFAM" id="SSF111283">
    <property type="entry name" value="Putative modulator of DNA gyrase, PmbA/TldD"/>
    <property type="match status" value="1"/>
</dbReference>
<feature type="domain" description="Metalloprotease TldD/E C-terminal" evidence="6">
    <location>
        <begin position="251"/>
        <end position="496"/>
    </location>
</feature>
<dbReference type="InterPro" id="IPR035068">
    <property type="entry name" value="TldD/PmbA_N"/>
</dbReference>
<evidence type="ECO:0000313" key="8">
    <source>
        <dbReference type="Proteomes" id="UP001500767"/>
    </source>
</evidence>
<dbReference type="Pfam" id="PF01523">
    <property type="entry name" value="PmbA_TldD_1st"/>
    <property type="match status" value="1"/>
</dbReference>
<dbReference type="PANTHER" id="PTHR30624">
    <property type="entry name" value="UNCHARACTERIZED PROTEIN TLDD AND PMBA"/>
    <property type="match status" value="1"/>
</dbReference>
<dbReference type="InterPro" id="IPR045569">
    <property type="entry name" value="Metalloprtase-TldD/E_C"/>
</dbReference>
<evidence type="ECO:0000256" key="4">
    <source>
        <dbReference type="ARBA" id="ARBA00023049"/>
    </source>
</evidence>
<dbReference type="InterPro" id="IPR051463">
    <property type="entry name" value="Peptidase_U62_metallo"/>
</dbReference>
<dbReference type="InterPro" id="IPR036059">
    <property type="entry name" value="TldD/PmbA_sf"/>
</dbReference>
<dbReference type="PANTHER" id="PTHR30624:SF10">
    <property type="entry name" value="CONSERVED PROTEIN"/>
    <property type="match status" value="1"/>
</dbReference>
<evidence type="ECO:0000259" key="6">
    <source>
        <dbReference type="Pfam" id="PF19289"/>
    </source>
</evidence>
<dbReference type="EMBL" id="BAAAYR010000006">
    <property type="protein sequence ID" value="GAA3578395.1"/>
    <property type="molecule type" value="Genomic_DNA"/>
</dbReference>
<dbReference type="Proteomes" id="UP001500767">
    <property type="component" value="Unassembled WGS sequence"/>
</dbReference>
<keyword evidence="4" id="KW-0482">Metalloprotease</keyword>
<keyword evidence="3" id="KW-0378">Hydrolase</keyword>
<comment type="caution">
    <text evidence="7">The sequence shown here is derived from an EMBL/GenBank/DDBJ whole genome shotgun (WGS) entry which is preliminary data.</text>
</comment>
<accession>A0ABP6Y6U2</accession>
<keyword evidence="8" id="KW-1185">Reference proteome</keyword>
<dbReference type="Pfam" id="PF19289">
    <property type="entry name" value="PmbA_TldD_3rd"/>
    <property type="match status" value="1"/>
</dbReference>